<sequence>MHRKSHTNYRILSFRMRVCLALVLLVLQHCSADYYYNKYIICFHLDAVVIIVVILIILGLCSIPFCIIACIYCARQGRTDQVYANNYDVSPYAPAYAPYPPAYPAYPP</sequence>
<keyword evidence="1" id="KW-0812">Transmembrane</keyword>
<comment type="caution">
    <text evidence="3">The sequence shown here is derived from an EMBL/GenBank/DDBJ whole genome shotgun (WGS) entry which is preliminary data.</text>
</comment>
<evidence type="ECO:0000313" key="3">
    <source>
        <dbReference type="EMBL" id="GMT14072.1"/>
    </source>
</evidence>
<feature type="transmembrane region" description="Helical" evidence="1">
    <location>
        <begin position="48"/>
        <end position="74"/>
    </location>
</feature>
<proteinExistence type="predicted"/>
<accession>A0AAV5V5I0</accession>
<feature type="non-terminal residue" evidence="3">
    <location>
        <position position="108"/>
    </location>
</feature>
<organism evidence="3 4">
    <name type="scientific">Pristionchus fissidentatus</name>
    <dbReference type="NCBI Taxonomy" id="1538716"/>
    <lineage>
        <taxon>Eukaryota</taxon>
        <taxon>Metazoa</taxon>
        <taxon>Ecdysozoa</taxon>
        <taxon>Nematoda</taxon>
        <taxon>Chromadorea</taxon>
        <taxon>Rhabditida</taxon>
        <taxon>Rhabditina</taxon>
        <taxon>Diplogasteromorpha</taxon>
        <taxon>Diplogasteroidea</taxon>
        <taxon>Neodiplogasteridae</taxon>
        <taxon>Pristionchus</taxon>
    </lineage>
</organism>
<evidence type="ECO:0000256" key="1">
    <source>
        <dbReference type="SAM" id="Phobius"/>
    </source>
</evidence>
<keyword evidence="1" id="KW-0472">Membrane</keyword>
<evidence type="ECO:0000313" key="4">
    <source>
        <dbReference type="Proteomes" id="UP001432322"/>
    </source>
</evidence>
<dbReference type="Proteomes" id="UP001432322">
    <property type="component" value="Unassembled WGS sequence"/>
</dbReference>
<protein>
    <submittedName>
        <fullName evidence="3">Uncharacterized protein</fullName>
    </submittedName>
</protein>
<keyword evidence="4" id="KW-1185">Reference proteome</keyword>
<reference evidence="3" key="1">
    <citation type="submission" date="2023-10" db="EMBL/GenBank/DDBJ databases">
        <title>Genome assembly of Pristionchus species.</title>
        <authorList>
            <person name="Yoshida K."/>
            <person name="Sommer R.J."/>
        </authorList>
    </citation>
    <scope>NUCLEOTIDE SEQUENCE</scope>
    <source>
        <strain evidence="3">RS5133</strain>
    </source>
</reference>
<keyword evidence="2" id="KW-0732">Signal</keyword>
<dbReference type="EMBL" id="BTSY01000002">
    <property type="protein sequence ID" value="GMT14072.1"/>
    <property type="molecule type" value="Genomic_DNA"/>
</dbReference>
<gene>
    <name evidence="3" type="ORF">PFISCL1PPCAC_5369</name>
</gene>
<feature type="chain" id="PRO_5043797971" evidence="2">
    <location>
        <begin position="33"/>
        <end position="108"/>
    </location>
</feature>
<name>A0AAV5V5I0_9BILA</name>
<dbReference type="AlphaFoldDB" id="A0AAV5V5I0"/>
<feature type="signal peptide" evidence="2">
    <location>
        <begin position="1"/>
        <end position="32"/>
    </location>
</feature>
<evidence type="ECO:0000256" key="2">
    <source>
        <dbReference type="SAM" id="SignalP"/>
    </source>
</evidence>
<keyword evidence="1" id="KW-1133">Transmembrane helix</keyword>